<proteinExistence type="predicted"/>
<dbReference type="OrthoDB" id="3366667at2759"/>
<feature type="compositionally biased region" description="Polar residues" evidence="1">
    <location>
        <begin position="10"/>
        <end position="22"/>
    </location>
</feature>
<organism evidence="2 3">
    <name type="scientific">Testicularia cyperi</name>
    <dbReference type="NCBI Taxonomy" id="1882483"/>
    <lineage>
        <taxon>Eukaryota</taxon>
        <taxon>Fungi</taxon>
        <taxon>Dikarya</taxon>
        <taxon>Basidiomycota</taxon>
        <taxon>Ustilaginomycotina</taxon>
        <taxon>Ustilaginomycetes</taxon>
        <taxon>Ustilaginales</taxon>
        <taxon>Anthracoideaceae</taxon>
        <taxon>Testicularia</taxon>
    </lineage>
</organism>
<gene>
    <name evidence="2" type="ORF">BCV70DRAFT_200818</name>
</gene>
<evidence type="ECO:0000256" key="1">
    <source>
        <dbReference type="SAM" id="MobiDB-lite"/>
    </source>
</evidence>
<evidence type="ECO:0000313" key="3">
    <source>
        <dbReference type="Proteomes" id="UP000246740"/>
    </source>
</evidence>
<dbReference type="AlphaFoldDB" id="A0A317XNR1"/>
<keyword evidence="3" id="KW-1185">Reference proteome</keyword>
<name>A0A317XNR1_9BASI</name>
<feature type="compositionally biased region" description="Low complexity" evidence="1">
    <location>
        <begin position="367"/>
        <end position="468"/>
    </location>
</feature>
<protein>
    <submittedName>
        <fullName evidence="2">Uncharacterized protein</fullName>
    </submittedName>
</protein>
<evidence type="ECO:0000313" key="2">
    <source>
        <dbReference type="EMBL" id="PWY99905.1"/>
    </source>
</evidence>
<dbReference type="InParanoid" id="A0A317XNR1"/>
<feature type="compositionally biased region" description="Polar residues" evidence="1">
    <location>
        <begin position="338"/>
        <end position="350"/>
    </location>
</feature>
<feature type="region of interest" description="Disordered" evidence="1">
    <location>
        <begin position="289"/>
        <end position="480"/>
    </location>
</feature>
<feature type="region of interest" description="Disordered" evidence="1">
    <location>
        <begin position="1"/>
        <end position="170"/>
    </location>
</feature>
<dbReference type="EMBL" id="KZ819194">
    <property type="protein sequence ID" value="PWY99905.1"/>
    <property type="molecule type" value="Genomic_DNA"/>
</dbReference>
<sequence length="480" mass="49601">MLHSRGFVPTENQSPAMQNRLSPNRRGLTSGKRGLSHKGNLLGQEPGSVGPKQLFNELMSGQTPAKPLGDRNASKTPGPSCLPGKGPKDASPSKHGAVSPTKALGENGKNSGKSSEVSPRKAGTSNALRSLNGKQRQQSDLPFVKPGGSSTAEMPPAMTPAPAQLGQRLKTMSRQNSFVTPAANVGRAGQIKARMGEMMDAELGFSQSRVEPAPEQEVAQQIAELTEDELYPEIEYMPPSHYAKHPVFEFPDELDGLPRAKQIGEELRGFYPLELRCAGPEDLDDFGLEPFDLSQDPLDLAPPSSTTIPAVRGSDVQQLRPGGRPVTASTLRPGVRSAVTSTRSEASGSTLAARGTAARSVGAVAGRSTPAARSIRPPAASTSTATRAATTGASRSTALPAAKAAVPPVPRTASGSATSSSSRTGGLARSLAAPAPSRSRATASQAPSSTSTTSRSSTARMAASDTTRGIGSPETTSTGS</sequence>
<reference evidence="2 3" key="1">
    <citation type="journal article" date="2018" name="Mol. Biol. Evol.">
        <title>Broad Genomic Sampling Reveals a Smut Pathogenic Ancestry of the Fungal Clade Ustilaginomycotina.</title>
        <authorList>
            <person name="Kijpornyongpan T."/>
            <person name="Mondo S.J."/>
            <person name="Barry K."/>
            <person name="Sandor L."/>
            <person name="Lee J."/>
            <person name="Lipzen A."/>
            <person name="Pangilinan J."/>
            <person name="LaButti K."/>
            <person name="Hainaut M."/>
            <person name="Henrissat B."/>
            <person name="Grigoriev I.V."/>
            <person name="Spatafora J.W."/>
            <person name="Aime M.C."/>
        </authorList>
    </citation>
    <scope>NUCLEOTIDE SEQUENCE [LARGE SCALE GENOMIC DNA]</scope>
    <source>
        <strain evidence="2 3">MCA 3645</strain>
    </source>
</reference>
<feature type="compositionally biased region" description="Low complexity" evidence="1">
    <location>
        <begin position="151"/>
        <end position="163"/>
    </location>
</feature>
<accession>A0A317XNR1</accession>
<feature type="compositionally biased region" description="Polar residues" evidence="1">
    <location>
        <begin position="108"/>
        <end position="140"/>
    </location>
</feature>
<dbReference type="Proteomes" id="UP000246740">
    <property type="component" value="Unassembled WGS sequence"/>
</dbReference>